<organism evidence="1 2">
    <name type="scientific">Ornithinibacillus halotolerans</name>
    <dbReference type="NCBI Taxonomy" id="1274357"/>
    <lineage>
        <taxon>Bacteria</taxon>
        <taxon>Bacillati</taxon>
        <taxon>Bacillota</taxon>
        <taxon>Bacilli</taxon>
        <taxon>Bacillales</taxon>
        <taxon>Bacillaceae</taxon>
        <taxon>Ornithinibacillus</taxon>
    </lineage>
</organism>
<evidence type="ECO:0000313" key="1">
    <source>
        <dbReference type="EMBL" id="GGA90657.1"/>
    </source>
</evidence>
<dbReference type="Proteomes" id="UP000613512">
    <property type="component" value="Unassembled WGS sequence"/>
</dbReference>
<dbReference type="RefSeq" id="WP_188386110.1">
    <property type="nucleotide sequence ID" value="NZ_BMEY01000027.1"/>
</dbReference>
<dbReference type="EMBL" id="BMEY01000027">
    <property type="protein sequence ID" value="GGA90657.1"/>
    <property type="molecule type" value="Genomic_DNA"/>
</dbReference>
<gene>
    <name evidence="1" type="ORF">GCM10008025_36480</name>
</gene>
<dbReference type="AlphaFoldDB" id="A0A916SAD2"/>
<name>A0A916SAD2_9BACI</name>
<proteinExistence type="predicted"/>
<evidence type="ECO:0000313" key="2">
    <source>
        <dbReference type="Proteomes" id="UP000613512"/>
    </source>
</evidence>
<accession>A0A916SAD2</accession>
<reference evidence="1" key="1">
    <citation type="journal article" date="2014" name="Int. J. Syst. Evol. Microbiol.">
        <title>Complete genome sequence of Corynebacterium casei LMG S-19264T (=DSM 44701T), isolated from a smear-ripened cheese.</title>
        <authorList>
            <consortium name="US DOE Joint Genome Institute (JGI-PGF)"/>
            <person name="Walter F."/>
            <person name="Albersmeier A."/>
            <person name="Kalinowski J."/>
            <person name="Ruckert C."/>
        </authorList>
    </citation>
    <scope>NUCLEOTIDE SEQUENCE</scope>
    <source>
        <strain evidence="1">CGMCC 1.12408</strain>
    </source>
</reference>
<keyword evidence="2" id="KW-1185">Reference proteome</keyword>
<comment type="caution">
    <text evidence="1">The sequence shown here is derived from an EMBL/GenBank/DDBJ whole genome shotgun (WGS) entry which is preliminary data.</text>
</comment>
<protein>
    <submittedName>
        <fullName evidence="1">Uncharacterized protein</fullName>
    </submittedName>
</protein>
<sequence>MLRLKDVNEFNWIKEETVRIHFDSEDSPKVLNLMPNRYEYYCKILHPVYLDKNIKDESIFYSQSEPPSEDKPMDFNYGKRTTFKTLAEKYNLPYTKEISSSTLASALGGYPRYLILGGEGSTDENTLRELVSIFKPFTKHEQCYFKYDYLKVINEFHDFQDFETGLFYFGKLDDVLSMYHKGDHIGLGSPTYWWAEDKSWCLHTNYDADFTLVGGNKELMEALFASEELECVEVDLDTGM</sequence>
<reference evidence="1" key="2">
    <citation type="submission" date="2020-09" db="EMBL/GenBank/DDBJ databases">
        <authorList>
            <person name="Sun Q."/>
            <person name="Zhou Y."/>
        </authorList>
    </citation>
    <scope>NUCLEOTIDE SEQUENCE</scope>
    <source>
        <strain evidence="1">CGMCC 1.12408</strain>
    </source>
</reference>